<evidence type="ECO:0000313" key="2">
    <source>
        <dbReference type="EMBL" id="BBB86784.1"/>
    </source>
</evidence>
<feature type="region of interest" description="Disordered" evidence="1">
    <location>
        <begin position="1109"/>
        <end position="1139"/>
    </location>
</feature>
<name>A0A2Z5WAD8_9VIRU</name>
<feature type="region of interest" description="Disordered" evidence="1">
    <location>
        <begin position="1390"/>
        <end position="1415"/>
    </location>
</feature>
<reference evidence="2" key="1">
    <citation type="journal article" date="2018" name="Environ. Microbiol.">
        <title>Novel, diverse RNA viruses from Mediterranean isolates of the phytopathogenic fungus, Rosellinia necatrix: insights into evolutionary biology of fungal viruses.</title>
        <authorList>
            <person name="Arjona-Lopez J.M."/>
            <person name="Telengech P."/>
            <person name="Jamal A."/>
            <person name="Hisano S."/>
            <person name="Kondo H."/>
            <person name="Yelin M.D."/>
            <person name="Arjona-Girona I."/>
            <person name="Kanematsu S."/>
            <person name="Lopez-Herrera C.J."/>
            <person name="Suzuki N."/>
        </authorList>
    </citation>
    <scope>NUCLEOTIDE SEQUENCE</scope>
</reference>
<evidence type="ECO:0000256" key="1">
    <source>
        <dbReference type="SAM" id="MobiDB-lite"/>
    </source>
</evidence>
<feature type="region of interest" description="Disordered" evidence="1">
    <location>
        <begin position="1155"/>
        <end position="1205"/>
    </location>
</feature>
<proteinExistence type="predicted"/>
<feature type="region of interest" description="Disordered" evidence="1">
    <location>
        <begin position="1220"/>
        <end position="1239"/>
    </location>
</feature>
<dbReference type="EMBL" id="LC333739">
    <property type="protein sequence ID" value="BBB86784.1"/>
    <property type="molecule type" value="Genomic_RNA"/>
</dbReference>
<protein>
    <submittedName>
        <fullName evidence="2">Putative structural protein</fullName>
    </submittedName>
</protein>
<accession>A0A2Z5WAD8</accession>
<sequence length="1415" mass="155234">MSFNTNYNVPTGRLNPEPFGCIEGDVRIGSLSFGDAPYIQPSLERTDYVLKIENQTIAGLYKYSETPRSEWVRFLTERAKASAALRRQANPLCRALFSALQTIRASARPTRGAGLLHNPANSPYAQGSGGIAFGQVRKRLVKYWRPRVNKYWKLKLVAAYFDLRIKVQRIPRSLSKIRARIEKKLLNASPDRMISVIGGAVASLVKAGHSQAAAEMHNRMMHMLNGNIAQFFNDDVPLTQTGDMNVFGSVKTSSDPLLGGAVTVLTEYLFGDAPHSDARVGPETFYRTTTDQPLLMGSDTAGCISRPNAFTVHYPEGSNRLDTRREDNLVSRVMSHSHVRNNYVGKYVDVAPDQRHPGLGGPSRLEAASDVTGFWADHQDPDQLKRAEIALSSHRATGMRGQKLILGWEATSPTRQIELRRIALADAEGSCYKRFFYRLWMRYFLAALSECNDATGADAPSVLTQLRPLTAADIDYDPQGLNGANRIQLESVSAVAPLVAGPGGPVDPEAILKSDQHGAADTWDEIQRGATHLIDVEGMTDEMIRETLLAFAANEVRYASSAWGFARRGAAADEPGYYTSAALLPDRLDDCPTRFILHYGSRPGLNARVLENTLLGRGFPAIPADPAAGIPAGPAIPGNPARSPWNVRPNRQLIASVIRFMIGTTGAVKDCWDALDLALHTQNFSIPSLDLVGLRDGVRGLNRWTSCGGTQELSLPRDYTPTAYFDCARTRVPMSYAPDISALLALSPRRLFHTATLTAHAHAASLNWASFALSLRGYEWHAFTNRAGVTQYTQAHLDSMVAQLRRSDVTVWHALHRIATAHMYGFAPALSTSLALGRTVAPIWQDRLAPYIANPYYEMWMLQMLPIHMKLPSKGTAMDWPDDAQKPLRSAYETDMPSLRVARALPAFHRRTFLQDGKMMYNLQHAASVPGQTTHFRNDLVNPDTPAFELLSWEYPTQYQLPAAPAGFQPTWLAPAGSLFGAWLLPGSVQNYSSSRARIRANGIRATAPSTVLRDAWARQVLDAKQTSVGISYIPPPGFKIDTSGDAELFNVIWFKNNSYAGMTLEQVEPGQPLIGSSLPLPEGPHSLLPTHLANDNYPDMPKGGKRVWAGRSQPSPADVADEPADNFPLRSALGDPFSRPRTVEEDVLYYKAAASAPQSSARPHRPVPGVDGDSTLRGPRKLSDPEFQPHTGSRYDAHPGPQYAQKNPLNLREVKARVSGAAPRGSRPPRAAADALTAPPARREIDRINAEWSNLRAKYDIDAARDLPTEHPARNRMVYLEHRFKNLTEMATPGTPKPQLLEKAVGENAARPTAAGEFVANPQRRDVTPIVRESNDGKVTVPKQESWLKGDFVQKKSVNFADLPGLPEDSSVEQHNPLTLDDHGTIVEMSGALSDPGEPPAGSVWGGENPALKG</sequence>
<organism evidence="2">
    <name type="scientific">Rosellinia necatrix fusagravirus 3</name>
    <dbReference type="NCBI Taxonomy" id="2056544"/>
    <lineage>
        <taxon>Viruses</taxon>
        <taxon>Riboviria</taxon>
        <taxon>Orthornavirae</taxon>
        <taxon>Duplornaviricota</taxon>
        <taxon>Chrymotiviricetes</taxon>
        <taxon>Ghabrivirales</taxon>
        <taxon>Alphatotivirineae</taxon>
        <taxon>Fusagraviridae</taxon>
        <taxon>Fusagravirus</taxon>
        <taxon>Fusagravirus jyusani</taxon>
    </lineage>
</organism>